<dbReference type="Proteomes" id="UP000465112">
    <property type="component" value="Chromosome 10"/>
</dbReference>
<reference evidence="1 2" key="1">
    <citation type="submission" date="2019-06" db="EMBL/GenBank/DDBJ databases">
        <title>A chromosome-scale genome assembly of the European perch, Perca fluviatilis.</title>
        <authorList>
            <person name="Roques C."/>
            <person name="Zahm M."/>
            <person name="Cabau C."/>
            <person name="Klopp C."/>
            <person name="Bouchez O."/>
            <person name="Donnadieu C."/>
            <person name="Kuhl H."/>
            <person name="Gislard M."/>
            <person name="Guendouz S."/>
            <person name="Journot L."/>
            <person name="Haffray P."/>
            <person name="Bestin A."/>
            <person name="Morvezen R."/>
            <person name="Feron R."/>
            <person name="Wen M."/>
            <person name="Jouanno E."/>
            <person name="Herpin A."/>
            <person name="Schartl M."/>
            <person name="Postlethwait J."/>
            <person name="Schaerlinger B."/>
            <person name="Chardard D."/>
            <person name="Lecocq T."/>
            <person name="Poncet C."/>
            <person name="Jaffrelo L."/>
            <person name="Lampietro C."/>
            <person name="Guiguen Y."/>
        </authorList>
    </citation>
    <scope>NUCLEOTIDE SEQUENCE [LARGE SCALE GENOMIC DNA]</scope>
    <source>
        <tissue evidence="1">Blood</tissue>
    </source>
</reference>
<gene>
    <name evidence="1" type="ORF">PFLUV_G00116270</name>
</gene>
<proteinExistence type="predicted"/>
<sequence>MEHGGLRYQTRQHFGGKKSNYLANAGCLRPLKRIEDKDLLVEDIMFQVVHQVNGALQRFREGMKTLGNSSLKFDCQQWAATKEGQRNVWLHFGGTTSWMFRNKRDPLGVSWPLQREQMIFHPWASAHDLQWDLVRNDFRELLNAITTPVIKPQPSNQSLPDRPFTQVISTTALEAQSAYLSLVLFPILPLTCLPTLSPRGYPAPASLICFLFNKPQYLF</sequence>
<dbReference type="EMBL" id="VHII01000010">
    <property type="protein sequence ID" value="KAF1384238.1"/>
    <property type="molecule type" value="Genomic_DNA"/>
</dbReference>
<comment type="caution">
    <text evidence="1">The sequence shown here is derived from an EMBL/GenBank/DDBJ whole genome shotgun (WGS) entry which is preliminary data.</text>
</comment>
<organism evidence="1 2">
    <name type="scientific">Perca fluviatilis</name>
    <name type="common">European perch</name>
    <dbReference type="NCBI Taxonomy" id="8168"/>
    <lineage>
        <taxon>Eukaryota</taxon>
        <taxon>Metazoa</taxon>
        <taxon>Chordata</taxon>
        <taxon>Craniata</taxon>
        <taxon>Vertebrata</taxon>
        <taxon>Euteleostomi</taxon>
        <taxon>Actinopterygii</taxon>
        <taxon>Neopterygii</taxon>
        <taxon>Teleostei</taxon>
        <taxon>Neoteleostei</taxon>
        <taxon>Acanthomorphata</taxon>
        <taxon>Eupercaria</taxon>
        <taxon>Perciformes</taxon>
        <taxon>Percoidei</taxon>
        <taxon>Percidae</taxon>
        <taxon>Percinae</taxon>
        <taxon>Perca</taxon>
    </lineage>
</organism>
<keyword evidence="2" id="KW-1185">Reference proteome</keyword>
<protein>
    <submittedName>
        <fullName evidence="1">Uncharacterized protein</fullName>
    </submittedName>
</protein>
<name>A0A6A5EYX6_PERFL</name>
<accession>A0A6A5EYX6</accession>
<dbReference type="AlphaFoldDB" id="A0A6A5EYX6"/>
<evidence type="ECO:0000313" key="2">
    <source>
        <dbReference type="Proteomes" id="UP000465112"/>
    </source>
</evidence>
<evidence type="ECO:0000313" key="1">
    <source>
        <dbReference type="EMBL" id="KAF1384238.1"/>
    </source>
</evidence>